<evidence type="ECO:0000313" key="2">
    <source>
        <dbReference type="Proteomes" id="UP000239522"/>
    </source>
</evidence>
<organism evidence="1 2">
    <name type="scientific">Polaribacter filamentus</name>
    <dbReference type="NCBI Taxonomy" id="53483"/>
    <lineage>
        <taxon>Bacteria</taxon>
        <taxon>Pseudomonadati</taxon>
        <taxon>Bacteroidota</taxon>
        <taxon>Flavobacteriia</taxon>
        <taxon>Flavobacteriales</taxon>
        <taxon>Flavobacteriaceae</taxon>
    </lineage>
</organism>
<evidence type="ECO:0000313" key="1">
    <source>
        <dbReference type="EMBL" id="PQB08501.1"/>
    </source>
</evidence>
<accession>A0A2S7L0V2</accession>
<dbReference type="RefSeq" id="WP_104810692.1">
    <property type="nucleotide sequence ID" value="NZ_MQUA01000013.1"/>
</dbReference>
<proteinExistence type="predicted"/>
<name>A0A2S7L0V2_9FLAO</name>
<dbReference type="Proteomes" id="UP000239522">
    <property type="component" value="Unassembled WGS sequence"/>
</dbReference>
<protein>
    <submittedName>
        <fullName evidence="1">Uncharacterized protein</fullName>
    </submittedName>
</protein>
<comment type="caution">
    <text evidence="1">The sequence shown here is derived from an EMBL/GenBank/DDBJ whole genome shotgun (WGS) entry which is preliminary data.</text>
</comment>
<keyword evidence="2" id="KW-1185">Reference proteome</keyword>
<dbReference type="AlphaFoldDB" id="A0A2S7L0V2"/>
<dbReference type="EMBL" id="MQUA01000013">
    <property type="protein sequence ID" value="PQB08501.1"/>
    <property type="molecule type" value="Genomic_DNA"/>
</dbReference>
<gene>
    <name evidence="1" type="ORF">BST83_16265</name>
</gene>
<reference evidence="1 2" key="1">
    <citation type="submission" date="2016-11" db="EMBL/GenBank/DDBJ databases">
        <title>Trade-off between light-utilization and light-protection in marine flavobacteria.</title>
        <authorList>
            <person name="Kumagai Y."/>
        </authorList>
    </citation>
    <scope>NUCLEOTIDE SEQUENCE [LARGE SCALE GENOMIC DNA]</scope>
    <source>
        <strain evidence="1 2">ATCC 700397</strain>
    </source>
</reference>
<sequence length="71" mass="8147">MKNASSIISLLIILGVIYWSFSDIKPSLLKDESLAKTGFSVYNALEHVKKISKKEHYVSSEEHKKQIQYSF</sequence>